<sequence>MIEAVFAEGKPVWLDQIRDRFLHPSSDSFAAYANTILGEDDGDELDDTVGSTREEVIVLSSEGSDRSREGLIPRSPRAGPAQGAANEPVNEPVDVDAELPVETAEQLETRERRNWIRQKRRRRGLRKMSLKLLKRAGRDPDDSATLTEMMKKKALEDKKRKLDEQAAAALAAKRAKL</sequence>
<reference evidence="2" key="2">
    <citation type="submission" date="2020-06" db="EMBL/GenBank/DDBJ databases">
        <title>Helianthus annuus Genome sequencing and assembly Release 2.</title>
        <authorList>
            <person name="Gouzy J."/>
            <person name="Langlade N."/>
            <person name="Munos S."/>
        </authorList>
    </citation>
    <scope>NUCLEOTIDE SEQUENCE</scope>
    <source>
        <tissue evidence="2">Leaves</tissue>
    </source>
</reference>
<evidence type="ECO:0000313" key="2">
    <source>
        <dbReference type="EMBL" id="KAF5811531.1"/>
    </source>
</evidence>
<evidence type="ECO:0000313" key="3">
    <source>
        <dbReference type="Proteomes" id="UP000215914"/>
    </source>
</evidence>
<gene>
    <name evidence="2" type="ORF">HanXRQr2_Chr04g0182461</name>
</gene>
<comment type="caution">
    <text evidence="2">The sequence shown here is derived from an EMBL/GenBank/DDBJ whole genome shotgun (WGS) entry which is preliminary data.</text>
</comment>
<proteinExistence type="predicted"/>
<reference evidence="2" key="1">
    <citation type="journal article" date="2017" name="Nature">
        <title>The sunflower genome provides insights into oil metabolism, flowering and Asterid evolution.</title>
        <authorList>
            <person name="Badouin H."/>
            <person name="Gouzy J."/>
            <person name="Grassa C.J."/>
            <person name="Murat F."/>
            <person name="Staton S.E."/>
            <person name="Cottret L."/>
            <person name="Lelandais-Briere C."/>
            <person name="Owens G.L."/>
            <person name="Carrere S."/>
            <person name="Mayjonade B."/>
            <person name="Legrand L."/>
            <person name="Gill N."/>
            <person name="Kane N.C."/>
            <person name="Bowers J.E."/>
            <person name="Hubner S."/>
            <person name="Bellec A."/>
            <person name="Berard A."/>
            <person name="Berges H."/>
            <person name="Blanchet N."/>
            <person name="Boniface M.C."/>
            <person name="Brunel D."/>
            <person name="Catrice O."/>
            <person name="Chaidir N."/>
            <person name="Claudel C."/>
            <person name="Donnadieu C."/>
            <person name="Faraut T."/>
            <person name="Fievet G."/>
            <person name="Helmstetter N."/>
            <person name="King M."/>
            <person name="Knapp S.J."/>
            <person name="Lai Z."/>
            <person name="Le Paslier M.C."/>
            <person name="Lippi Y."/>
            <person name="Lorenzon L."/>
            <person name="Mandel J.R."/>
            <person name="Marage G."/>
            <person name="Marchand G."/>
            <person name="Marquand E."/>
            <person name="Bret-Mestries E."/>
            <person name="Morien E."/>
            <person name="Nambeesan S."/>
            <person name="Nguyen T."/>
            <person name="Pegot-Espagnet P."/>
            <person name="Pouilly N."/>
            <person name="Raftis F."/>
            <person name="Sallet E."/>
            <person name="Schiex T."/>
            <person name="Thomas J."/>
            <person name="Vandecasteele C."/>
            <person name="Vares D."/>
            <person name="Vear F."/>
            <person name="Vautrin S."/>
            <person name="Crespi M."/>
            <person name="Mangin B."/>
            <person name="Burke J.M."/>
            <person name="Salse J."/>
            <person name="Munos S."/>
            <person name="Vincourt P."/>
            <person name="Rieseberg L.H."/>
            <person name="Langlade N.B."/>
        </authorList>
    </citation>
    <scope>NUCLEOTIDE SEQUENCE</scope>
    <source>
        <tissue evidence="2">Leaves</tissue>
    </source>
</reference>
<keyword evidence="3" id="KW-1185">Reference proteome</keyword>
<feature type="region of interest" description="Disordered" evidence="1">
    <location>
        <begin position="60"/>
        <end position="98"/>
    </location>
</feature>
<dbReference type="EMBL" id="MNCJ02000319">
    <property type="protein sequence ID" value="KAF5811531.1"/>
    <property type="molecule type" value="Genomic_DNA"/>
</dbReference>
<accession>A0A9K3JB32</accession>
<protein>
    <submittedName>
        <fullName evidence="2">Uncharacterized protein</fullName>
    </submittedName>
</protein>
<name>A0A9K3JB32_HELAN</name>
<evidence type="ECO:0000256" key="1">
    <source>
        <dbReference type="SAM" id="MobiDB-lite"/>
    </source>
</evidence>
<dbReference type="Gramene" id="mRNA:HanXRQr2_Chr04g0182461">
    <property type="protein sequence ID" value="mRNA:HanXRQr2_Chr04g0182461"/>
    <property type="gene ID" value="HanXRQr2_Chr04g0182461"/>
</dbReference>
<dbReference type="Proteomes" id="UP000215914">
    <property type="component" value="Unassembled WGS sequence"/>
</dbReference>
<dbReference type="AlphaFoldDB" id="A0A9K3JB32"/>
<organism evidence="2 3">
    <name type="scientific">Helianthus annuus</name>
    <name type="common">Common sunflower</name>
    <dbReference type="NCBI Taxonomy" id="4232"/>
    <lineage>
        <taxon>Eukaryota</taxon>
        <taxon>Viridiplantae</taxon>
        <taxon>Streptophyta</taxon>
        <taxon>Embryophyta</taxon>
        <taxon>Tracheophyta</taxon>
        <taxon>Spermatophyta</taxon>
        <taxon>Magnoliopsida</taxon>
        <taxon>eudicotyledons</taxon>
        <taxon>Gunneridae</taxon>
        <taxon>Pentapetalae</taxon>
        <taxon>asterids</taxon>
        <taxon>campanulids</taxon>
        <taxon>Asterales</taxon>
        <taxon>Asteraceae</taxon>
        <taxon>Asteroideae</taxon>
        <taxon>Heliantheae alliance</taxon>
        <taxon>Heliantheae</taxon>
        <taxon>Helianthus</taxon>
    </lineage>
</organism>